<dbReference type="Proteomes" id="UP000240739">
    <property type="component" value="Unassembled WGS sequence"/>
</dbReference>
<dbReference type="FunFam" id="3.40.50.720:FF:000084">
    <property type="entry name" value="Short-chain dehydrogenase reductase"/>
    <property type="match status" value="1"/>
</dbReference>
<keyword evidence="4" id="KW-1185">Reference proteome</keyword>
<evidence type="ECO:0000256" key="2">
    <source>
        <dbReference type="RuleBase" id="RU000363"/>
    </source>
</evidence>
<comment type="caution">
    <text evidence="3">The sequence shown here is derived from an EMBL/GenBank/DDBJ whole genome shotgun (WGS) entry which is preliminary data.</text>
</comment>
<proteinExistence type="inferred from homology"/>
<dbReference type="PRINTS" id="PR00080">
    <property type="entry name" value="SDRFAMILY"/>
</dbReference>
<evidence type="ECO:0000313" key="3">
    <source>
        <dbReference type="EMBL" id="PTL59624.1"/>
    </source>
</evidence>
<dbReference type="AlphaFoldDB" id="A0A2T4UK47"/>
<gene>
    <name evidence="3" type="ORF">C7Y72_08160</name>
</gene>
<accession>A0A2T4UK47</accession>
<dbReference type="GO" id="GO:0016616">
    <property type="term" value="F:oxidoreductase activity, acting on the CH-OH group of donors, NAD or NADP as acceptor"/>
    <property type="evidence" value="ECO:0007669"/>
    <property type="project" value="TreeGrafter"/>
</dbReference>
<organism evidence="3 4">
    <name type="scientific">Paraconexibacter algicola</name>
    <dbReference type="NCBI Taxonomy" id="2133960"/>
    <lineage>
        <taxon>Bacteria</taxon>
        <taxon>Bacillati</taxon>
        <taxon>Actinomycetota</taxon>
        <taxon>Thermoleophilia</taxon>
        <taxon>Solirubrobacterales</taxon>
        <taxon>Paraconexibacteraceae</taxon>
        <taxon>Paraconexibacter</taxon>
    </lineage>
</organism>
<dbReference type="EMBL" id="PYYB01000001">
    <property type="protein sequence ID" value="PTL59624.1"/>
    <property type="molecule type" value="Genomic_DNA"/>
</dbReference>
<sequence length="245" mass="25240">MSSPQVALVTGAASGLGRAVATALAARGAQVMCADVDEAGGQAVAEELGGTFVRCDVRSLEENRAAVAATEATYGGLDLLYANAGVSSGIGLGEEFDEERYRHVMGVNLDGVVFGIHAALPAFERRGGGAIVATASLAGLTAVPLDPLYAANKHAVVGLVRSLAAMKEQRGVRINAVCPGFSESKIIAPFREALVAQGLPIIPAEQVADTVLALFDGDMSGECWFVQAGRESQPFGFRNIPGPRA</sequence>
<protein>
    <submittedName>
        <fullName evidence="3">Dehydrogenase</fullName>
    </submittedName>
</protein>
<dbReference type="GO" id="GO:0005737">
    <property type="term" value="C:cytoplasm"/>
    <property type="evidence" value="ECO:0007669"/>
    <property type="project" value="TreeGrafter"/>
</dbReference>
<dbReference type="Pfam" id="PF00106">
    <property type="entry name" value="adh_short"/>
    <property type="match status" value="1"/>
</dbReference>
<evidence type="ECO:0000313" key="4">
    <source>
        <dbReference type="Proteomes" id="UP000240739"/>
    </source>
</evidence>
<dbReference type="OrthoDB" id="4133661at2"/>
<dbReference type="SUPFAM" id="SSF51735">
    <property type="entry name" value="NAD(P)-binding Rossmann-fold domains"/>
    <property type="match status" value="1"/>
</dbReference>
<comment type="similarity">
    <text evidence="2">Belongs to the short-chain dehydrogenases/reductases (SDR) family.</text>
</comment>
<dbReference type="InterPro" id="IPR036291">
    <property type="entry name" value="NAD(P)-bd_dom_sf"/>
</dbReference>
<dbReference type="Gene3D" id="3.40.50.720">
    <property type="entry name" value="NAD(P)-binding Rossmann-like Domain"/>
    <property type="match status" value="1"/>
</dbReference>
<dbReference type="PRINTS" id="PR00081">
    <property type="entry name" value="GDHRDH"/>
</dbReference>
<keyword evidence="1" id="KW-0560">Oxidoreductase</keyword>
<dbReference type="PANTHER" id="PTHR44229:SF4">
    <property type="entry name" value="15-HYDROXYPROSTAGLANDIN DEHYDROGENASE [NAD(+)]"/>
    <property type="match status" value="1"/>
</dbReference>
<reference evidence="3 4" key="1">
    <citation type="submission" date="2018-03" db="EMBL/GenBank/DDBJ databases">
        <title>Aquarubrobacter algicola gen. nov., sp. nov., a novel actinobacterium isolated from shallow eutrophic lake during the end of cyanobacterial harmful algal blooms.</title>
        <authorList>
            <person name="Chun S.J."/>
        </authorList>
    </citation>
    <scope>NUCLEOTIDE SEQUENCE [LARGE SCALE GENOMIC DNA]</scope>
    <source>
        <strain evidence="3 4">Seoho-28</strain>
    </source>
</reference>
<evidence type="ECO:0000256" key="1">
    <source>
        <dbReference type="ARBA" id="ARBA00023002"/>
    </source>
</evidence>
<name>A0A2T4UK47_9ACTN</name>
<dbReference type="InterPro" id="IPR002347">
    <property type="entry name" value="SDR_fam"/>
</dbReference>
<dbReference type="RefSeq" id="WP_107568267.1">
    <property type="nucleotide sequence ID" value="NZ_PYYB01000001.1"/>
</dbReference>
<dbReference type="PANTHER" id="PTHR44229">
    <property type="entry name" value="15-HYDROXYPROSTAGLANDIN DEHYDROGENASE [NAD(+)]"/>
    <property type="match status" value="1"/>
</dbReference>